<evidence type="ECO:0000313" key="6">
    <source>
        <dbReference type="Proteomes" id="UP000672011"/>
    </source>
</evidence>
<dbReference type="Proteomes" id="UP000672011">
    <property type="component" value="Chromosome"/>
</dbReference>
<evidence type="ECO:0000259" key="4">
    <source>
        <dbReference type="PROSITE" id="PS50173"/>
    </source>
</evidence>
<dbReference type="EMBL" id="CP072842">
    <property type="protein sequence ID" value="QTV04881.1"/>
    <property type="molecule type" value="Genomic_DNA"/>
</dbReference>
<keyword evidence="2" id="KW-0227">DNA damage</keyword>
<dbReference type="CDD" id="cd01700">
    <property type="entry name" value="PolY_Pol_V_umuC"/>
    <property type="match status" value="1"/>
</dbReference>
<dbReference type="Gene3D" id="3.30.70.270">
    <property type="match status" value="1"/>
</dbReference>
<evidence type="ECO:0000256" key="2">
    <source>
        <dbReference type="ARBA" id="ARBA00023199"/>
    </source>
</evidence>
<evidence type="ECO:0000313" key="5">
    <source>
        <dbReference type="EMBL" id="QTV04881.1"/>
    </source>
</evidence>
<evidence type="ECO:0000256" key="3">
    <source>
        <dbReference type="ARBA" id="ARBA00023236"/>
    </source>
</evidence>
<dbReference type="RefSeq" id="WP_230475503.1">
    <property type="nucleotide sequence ID" value="NZ_CP072842.1"/>
</dbReference>
<dbReference type="InterPro" id="IPR043502">
    <property type="entry name" value="DNA/RNA_pol_sf"/>
</dbReference>
<dbReference type="PANTHER" id="PTHR11076:SF33">
    <property type="entry name" value="DNA POLYMERASE KAPPA"/>
    <property type="match status" value="1"/>
</dbReference>
<evidence type="ECO:0000256" key="1">
    <source>
        <dbReference type="ARBA" id="ARBA00010945"/>
    </source>
</evidence>
<keyword evidence="2" id="KW-0741">SOS mutagenesis</keyword>
<dbReference type="Pfam" id="PF13438">
    <property type="entry name" value="DUF4113"/>
    <property type="match status" value="1"/>
</dbReference>
<dbReference type="SUPFAM" id="SSF56672">
    <property type="entry name" value="DNA/RNA polymerases"/>
    <property type="match status" value="1"/>
</dbReference>
<keyword evidence="3" id="KW-0742">SOS response</keyword>
<keyword evidence="6" id="KW-1185">Reference proteome</keyword>
<dbReference type="PANTHER" id="PTHR11076">
    <property type="entry name" value="DNA REPAIR POLYMERASE UMUC / TRANSFERASE FAMILY MEMBER"/>
    <property type="match status" value="1"/>
</dbReference>
<dbReference type="PROSITE" id="PS50173">
    <property type="entry name" value="UMUC"/>
    <property type="match status" value="1"/>
</dbReference>
<proteinExistence type="inferred from homology"/>
<dbReference type="Pfam" id="PF11799">
    <property type="entry name" value="IMS_C"/>
    <property type="match status" value="1"/>
</dbReference>
<dbReference type="InterPro" id="IPR001126">
    <property type="entry name" value="UmuC"/>
</dbReference>
<name>A0ABX7XAE5_9FLAO</name>
<sequence>MYALIDCNNFYVSCERIFNPNLSNRPVVVLSNNDGCVISRSEEAKKLGVPMGAPFYQYKNLFHKNHVKIHSSNYALYADMSERVMNILYKYTPDIEVYSIDESFLKFNGYDSFFNIELIAHQIKQEILKGVGIPTCVGFAPTKALAKVANRIAKKFPKELNGIYIIDSEKKRIKALKWLAIEDVWGIGKQLAARLRFMNINNAYDFTQLSDQYIRKEFSVVELRLKKELLGESVLKLEDIKNKKNIATTRSFEHDEKDFEFVKERIITFASVCGEKLRKQNSNANLISIFIQTNPQKETLQYRRTVVLKLPFATNSSITLAKYAIKGLEQIYKEGFAYKRAGVVVSGITDANHKQLNLFNDENSRHSQLMKTIDGLNRKIGQHKIKLAAQDLERTWKMRQEHLSKNYTTDINQIIEIDLNLA</sequence>
<gene>
    <name evidence="5" type="ORF">J9309_08730</name>
</gene>
<dbReference type="Gene3D" id="3.40.1170.60">
    <property type="match status" value="1"/>
</dbReference>
<dbReference type="Gene3D" id="1.10.150.20">
    <property type="entry name" value="5' to 3' exonuclease, C-terminal subdomain"/>
    <property type="match status" value="1"/>
</dbReference>
<dbReference type="InterPro" id="IPR017961">
    <property type="entry name" value="DNA_pol_Y-fam_little_finger"/>
</dbReference>
<protein>
    <submittedName>
        <fullName evidence="5">Y-family DNA polymerase</fullName>
    </submittedName>
</protein>
<reference evidence="5 6" key="1">
    <citation type="journal article" date="2021" name="Int. J. Syst. Evol. Microbiol.">
        <title>Faecalibacter bovis sp. nov., isolated from cow faeces.</title>
        <authorList>
            <person name="Li F."/>
            <person name="Zhao W."/>
            <person name="Hong Q."/>
            <person name="Shao Q."/>
            <person name="Song J."/>
            <person name="Yang S."/>
        </authorList>
    </citation>
    <scope>NUCLEOTIDE SEQUENCE [LARGE SCALE GENOMIC DNA]</scope>
    <source>
        <strain evidence="5 6">ZY171143</strain>
    </source>
</reference>
<feature type="domain" description="UmuC" evidence="4">
    <location>
        <begin position="2"/>
        <end position="188"/>
    </location>
</feature>
<dbReference type="InterPro" id="IPR025188">
    <property type="entry name" value="DUF4113"/>
</dbReference>
<accession>A0ABX7XAE5</accession>
<dbReference type="Pfam" id="PF00817">
    <property type="entry name" value="IMS"/>
    <property type="match status" value="1"/>
</dbReference>
<organism evidence="5 6">
    <name type="scientific">Faecalibacter bovis</name>
    <dbReference type="NCBI Taxonomy" id="2898187"/>
    <lineage>
        <taxon>Bacteria</taxon>
        <taxon>Pseudomonadati</taxon>
        <taxon>Bacteroidota</taxon>
        <taxon>Flavobacteriia</taxon>
        <taxon>Flavobacteriales</taxon>
        <taxon>Weeksellaceae</taxon>
        <taxon>Faecalibacter</taxon>
    </lineage>
</organism>
<dbReference type="InterPro" id="IPR043128">
    <property type="entry name" value="Rev_trsase/Diguanyl_cyclase"/>
</dbReference>
<reference evidence="6" key="2">
    <citation type="submission" date="2021-04" db="EMBL/GenBank/DDBJ databases">
        <title>Taxonomy of Flavobacteriaceae bacterium ZY171143.</title>
        <authorList>
            <person name="Li F."/>
        </authorList>
    </citation>
    <scope>NUCLEOTIDE SEQUENCE [LARGE SCALE GENOMIC DNA]</scope>
    <source>
        <strain evidence="6">ZY171143</strain>
    </source>
</reference>
<dbReference type="InterPro" id="IPR050116">
    <property type="entry name" value="DNA_polymerase-Y"/>
</dbReference>
<comment type="similarity">
    <text evidence="1">Belongs to the DNA polymerase type-Y family.</text>
</comment>